<comment type="caution">
    <text evidence="7">The sequence shown here is derived from an EMBL/GenBank/DDBJ whole genome shotgun (WGS) entry which is preliminary data.</text>
</comment>
<feature type="transmembrane region" description="Helical" evidence="5">
    <location>
        <begin position="38"/>
        <end position="59"/>
    </location>
</feature>
<evidence type="ECO:0000313" key="8">
    <source>
        <dbReference type="Proteomes" id="UP000755551"/>
    </source>
</evidence>
<dbReference type="PANTHER" id="PTHR32322">
    <property type="entry name" value="INNER MEMBRANE TRANSPORTER"/>
    <property type="match status" value="1"/>
</dbReference>
<organism evidence="7 8">
    <name type="scientific">Marinobacterium weihaiense</name>
    <dbReference type="NCBI Taxonomy" id="2851016"/>
    <lineage>
        <taxon>Bacteria</taxon>
        <taxon>Pseudomonadati</taxon>
        <taxon>Pseudomonadota</taxon>
        <taxon>Gammaproteobacteria</taxon>
        <taxon>Oceanospirillales</taxon>
        <taxon>Oceanospirillaceae</taxon>
        <taxon>Marinobacterium</taxon>
    </lineage>
</organism>
<evidence type="ECO:0000313" key="7">
    <source>
        <dbReference type="EMBL" id="MBV0934741.1"/>
    </source>
</evidence>
<dbReference type="InterPro" id="IPR050638">
    <property type="entry name" value="AA-Vitamin_Transporters"/>
</dbReference>
<sequence length="319" mass="32719">MNATVRERLIGSLAVLIAAILWGTTGTAATFAPEVSAVAIGAVAMGGGGLLQALLAAKGIRQSQEQLRKQLPLLLLGAAAVAIYPLAFYASMRLAGVAIGTVVSIGSAPLLSALIEYRLEGLRLTVRWVLGAALGLAGMVLLCLTESAGHAAGSAGGQVVQGVLLGLLAGLTYALYSWTARRLMQRGIASRVSMGATFGIGGLLLMPVLFVTGAPLLASWSNASVGLYMALVPMFFGYLCFGHGLARVPASTATTITLFEPIVAAALAIIIVGEKLSAMGWVGMGLVVACLIIITAPVDWPGPKQIRQRVAATARTPSQ</sequence>
<evidence type="ECO:0000256" key="5">
    <source>
        <dbReference type="SAM" id="Phobius"/>
    </source>
</evidence>
<feature type="transmembrane region" description="Helical" evidence="5">
    <location>
        <begin position="278"/>
        <end position="300"/>
    </location>
</feature>
<proteinExistence type="predicted"/>
<feature type="transmembrane region" description="Helical" evidence="5">
    <location>
        <begin position="128"/>
        <end position="149"/>
    </location>
</feature>
<keyword evidence="2 5" id="KW-0812">Transmembrane</keyword>
<feature type="domain" description="EamA" evidence="6">
    <location>
        <begin position="162"/>
        <end position="295"/>
    </location>
</feature>
<dbReference type="InterPro" id="IPR000620">
    <property type="entry name" value="EamA_dom"/>
</dbReference>
<keyword evidence="8" id="KW-1185">Reference proteome</keyword>
<evidence type="ECO:0000256" key="3">
    <source>
        <dbReference type="ARBA" id="ARBA00022989"/>
    </source>
</evidence>
<reference evidence="7 8" key="1">
    <citation type="submission" date="2021-06" db="EMBL/GenBank/DDBJ databases">
        <title>Bacterium isolated from marine sediment.</title>
        <authorList>
            <person name="Zhu K.-L."/>
            <person name="Du Z.-J."/>
            <person name="Liang Q.-Y."/>
        </authorList>
    </citation>
    <scope>NUCLEOTIDE SEQUENCE [LARGE SCALE GENOMIC DNA]</scope>
    <source>
        <strain evidence="7 8">A346</strain>
    </source>
</reference>
<dbReference type="EMBL" id="JAHQZT010000034">
    <property type="protein sequence ID" value="MBV0934741.1"/>
    <property type="molecule type" value="Genomic_DNA"/>
</dbReference>
<dbReference type="RefSeq" id="WP_217336140.1">
    <property type="nucleotide sequence ID" value="NZ_JAHQZT010000034.1"/>
</dbReference>
<protein>
    <submittedName>
        <fullName evidence="7">DMT family transporter</fullName>
    </submittedName>
</protein>
<dbReference type="Pfam" id="PF00892">
    <property type="entry name" value="EamA"/>
    <property type="match status" value="2"/>
</dbReference>
<feature type="transmembrane region" description="Helical" evidence="5">
    <location>
        <begin position="223"/>
        <end position="241"/>
    </location>
</feature>
<feature type="transmembrane region" description="Helical" evidence="5">
    <location>
        <begin position="96"/>
        <end position="116"/>
    </location>
</feature>
<keyword evidence="4 5" id="KW-0472">Membrane</keyword>
<evidence type="ECO:0000256" key="2">
    <source>
        <dbReference type="ARBA" id="ARBA00022692"/>
    </source>
</evidence>
<dbReference type="PANTHER" id="PTHR32322:SF2">
    <property type="entry name" value="EAMA DOMAIN-CONTAINING PROTEIN"/>
    <property type="match status" value="1"/>
</dbReference>
<feature type="transmembrane region" description="Helical" evidence="5">
    <location>
        <begin position="71"/>
        <end position="90"/>
    </location>
</feature>
<evidence type="ECO:0000256" key="1">
    <source>
        <dbReference type="ARBA" id="ARBA00004141"/>
    </source>
</evidence>
<name>A0ABS6MEI5_9GAMM</name>
<accession>A0ABS6MEI5</accession>
<feature type="transmembrane region" description="Helical" evidence="5">
    <location>
        <begin position="155"/>
        <end position="176"/>
    </location>
</feature>
<feature type="transmembrane region" description="Helical" evidence="5">
    <location>
        <begin position="253"/>
        <end position="272"/>
    </location>
</feature>
<gene>
    <name evidence="7" type="ORF">KTN04_15490</name>
</gene>
<evidence type="ECO:0000259" key="6">
    <source>
        <dbReference type="Pfam" id="PF00892"/>
    </source>
</evidence>
<feature type="transmembrane region" description="Helical" evidence="5">
    <location>
        <begin position="188"/>
        <end position="211"/>
    </location>
</feature>
<evidence type="ECO:0000256" key="4">
    <source>
        <dbReference type="ARBA" id="ARBA00023136"/>
    </source>
</evidence>
<keyword evidence="3 5" id="KW-1133">Transmembrane helix</keyword>
<dbReference type="Proteomes" id="UP000755551">
    <property type="component" value="Unassembled WGS sequence"/>
</dbReference>
<comment type="subcellular location">
    <subcellularLocation>
        <location evidence="1">Membrane</location>
        <topology evidence="1">Multi-pass membrane protein</topology>
    </subcellularLocation>
</comment>
<feature type="domain" description="EamA" evidence="6">
    <location>
        <begin position="10"/>
        <end position="142"/>
    </location>
</feature>